<evidence type="ECO:0000256" key="1">
    <source>
        <dbReference type="ARBA" id="ARBA00004123"/>
    </source>
</evidence>
<keyword evidence="5" id="KW-0539">Nucleus</keyword>
<proteinExistence type="predicted"/>
<evidence type="ECO:0000256" key="5">
    <source>
        <dbReference type="ARBA" id="ARBA00023242"/>
    </source>
</evidence>
<dbReference type="SUPFAM" id="SSF54171">
    <property type="entry name" value="DNA-binding domain"/>
    <property type="match status" value="1"/>
</dbReference>
<keyword evidence="8" id="KW-1185">Reference proteome</keyword>
<reference evidence="7" key="1">
    <citation type="submission" date="2018-08" db="EMBL/GenBank/DDBJ databases">
        <authorList>
            <person name="Rossello M."/>
        </authorList>
    </citation>
    <scope>NUCLEOTIDE SEQUENCE [LARGE SCALE GENOMIC DNA]</scope>
    <source>
        <strain evidence="7">cv. Chinese Spring</strain>
    </source>
</reference>
<keyword evidence="2" id="KW-0805">Transcription regulation</keyword>
<dbReference type="GO" id="GO:0003677">
    <property type="term" value="F:DNA binding"/>
    <property type="evidence" value="ECO:0007669"/>
    <property type="project" value="UniProtKB-KW"/>
</dbReference>
<keyword evidence="4" id="KW-0804">Transcription</keyword>
<dbReference type="InterPro" id="IPR016177">
    <property type="entry name" value="DNA-bd_dom_sf"/>
</dbReference>
<evidence type="ECO:0000256" key="2">
    <source>
        <dbReference type="ARBA" id="ARBA00023015"/>
    </source>
</evidence>
<dbReference type="RefSeq" id="XP_044427920.1">
    <property type="nucleotide sequence ID" value="XM_044571985.1"/>
</dbReference>
<dbReference type="InterPro" id="IPR036955">
    <property type="entry name" value="AP2/ERF_dom_sf"/>
</dbReference>
<evidence type="ECO:0000313" key="7">
    <source>
        <dbReference type="EnsemblPlants" id="TraesCS7A02G120600.1.cds1"/>
    </source>
</evidence>
<keyword evidence="3" id="KW-0238">DNA-binding</keyword>
<dbReference type="InterPro" id="IPR001471">
    <property type="entry name" value="AP2/ERF_dom"/>
</dbReference>
<dbReference type="Gramene" id="TraesCS7A02G120600.1">
    <property type="protein sequence ID" value="TraesCS7A02G120600.1.cds1"/>
    <property type="gene ID" value="TraesCS7A02G120600"/>
</dbReference>
<dbReference type="STRING" id="4565.A0A3B6RA10"/>
<dbReference type="SMART" id="SM00380">
    <property type="entry name" value="AP2"/>
    <property type="match status" value="1"/>
</dbReference>
<dbReference type="AlphaFoldDB" id="A0A3B6RA10"/>
<dbReference type="PANTHER" id="PTHR31677">
    <property type="entry name" value="AP2 DOMAIN CLASS TRANSCRIPTION FACTOR"/>
    <property type="match status" value="1"/>
</dbReference>
<dbReference type="OMA" id="KPWYCPY"/>
<gene>
    <name evidence="7" type="primary">LOC123152447</name>
</gene>
<evidence type="ECO:0000313" key="8">
    <source>
        <dbReference type="Proteomes" id="UP000019116"/>
    </source>
</evidence>
<dbReference type="KEGG" id="taes:123152447"/>
<dbReference type="GO" id="GO:0003700">
    <property type="term" value="F:DNA-binding transcription factor activity"/>
    <property type="evidence" value="ECO:0007669"/>
    <property type="project" value="InterPro"/>
</dbReference>
<comment type="subcellular location">
    <subcellularLocation>
        <location evidence="1">Nucleus</location>
    </subcellularLocation>
</comment>
<dbReference type="GeneID" id="123152447"/>
<sequence>MAAAAAGESTRLIGVRKKGEDKFGAAIMHPVTKTFLWLGTYSLPEVAACAYDLAARELKGAKAKLNFAYAPPARLVKEVITAPRHRSHGHEAPLFQVVTLPPDPTSPPPPPPKLVVYFPFPIEVPASNPPPVPTYPFLHMPRPARARLSPQPAHAPAPKTQPPIQRMNVMVQAESCLSSSRKTLGASSSRRLVFKKPKLVVVSVTLSAPTEGTGDNFTKPWYCPYFPVV</sequence>
<feature type="domain" description="AP2/ERF" evidence="6">
    <location>
        <begin position="11"/>
        <end position="68"/>
    </location>
</feature>
<dbReference type="PANTHER" id="PTHR31677:SF252">
    <property type="entry name" value="ETHYLENE-RESPONSIVE TRANSCRIPTION FACTOR 3"/>
    <property type="match status" value="1"/>
</dbReference>
<dbReference type="SMR" id="A0A3B6RA10"/>
<dbReference type="Gene3D" id="3.30.730.10">
    <property type="entry name" value="AP2/ERF domain"/>
    <property type="match status" value="1"/>
</dbReference>
<dbReference type="GO" id="GO:0005634">
    <property type="term" value="C:nucleus"/>
    <property type="evidence" value="ECO:0007669"/>
    <property type="project" value="UniProtKB-SubCell"/>
</dbReference>
<evidence type="ECO:0000256" key="3">
    <source>
        <dbReference type="ARBA" id="ARBA00023125"/>
    </source>
</evidence>
<dbReference type="Proteomes" id="UP000019116">
    <property type="component" value="Chromosome 7A"/>
</dbReference>
<evidence type="ECO:0000256" key="4">
    <source>
        <dbReference type="ARBA" id="ARBA00023163"/>
    </source>
</evidence>
<accession>A0A3B6RA10</accession>
<dbReference type="CDD" id="cd00018">
    <property type="entry name" value="AP2"/>
    <property type="match status" value="1"/>
</dbReference>
<dbReference type="EnsemblPlants" id="TraesCS7A02G120600.1">
    <property type="protein sequence ID" value="TraesCS7A02G120600.1.cds1"/>
    <property type="gene ID" value="TraesCS7A02G120600"/>
</dbReference>
<evidence type="ECO:0000259" key="6">
    <source>
        <dbReference type="PROSITE" id="PS51032"/>
    </source>
</evidence>
<protein>
    <recommendedName>
        <fullName evidence="6">AP2/ERF domain-containing protein</fullName>
    </recommendedName>
</protein>
<dbReference type="OrthoDB" id="678745at2759"/>
<reference evidence="7" key="2">
    <citation type="submission" date="2018-10" db="UniProtKB">
        <authorList>
            <consortium name="EnsemblPlants"/>
        </authorList>
    </citation>
    <scope>IDENTIFICATION</scope>
</reference>
<name>A0A3B6RA10_WHEAT</name>
<organism evidence="7">
    <name type="scientific">Triticum aestivum</name>
    <name type="common">Wheat</name>
    <dbReference type="NCBI Taxonomy" id="4565"/>
    <lineage>
        <taxon>Eukaryota</taxon>
        <taxon>Viridiplantae</taxon>
        <taxon>Streptophyta</taxon>
        <taxon>Embryophyta</taxon>
        <taxon>Tracheophyta</taxon>
        <taxon>Spermatophyta</taxon>
        <taxon>Magnoliopsida</taxon>
        <taxon>Liliopsida</taxon>
        <taxon>Poales</taxon>
        <taxon>Poaceae</taxon>
        <taxon>BOP clade</taxon>
        <taxon>Pooideae</taxon>
        <taxon>Triticodae</taxon>
        <taxon>Triticeae</taxon>
        <taxon>Triticinae</taxon>
        <taxon>Triticum</taxon>
    </lineage>
</organism>
<dbReference type="Gramene" id="TraesCS7A03G0286900.1">
    <property type="protein sequence ID" value="TraesCS7A03G0286900.1.CDS1"/>
    <property type="gene ID" value="TraesCS7A03G0286900"/>
</dbReference>
<dbReference type="PROSITE" id="PS51032">
    <property type="entry name" value="AP2_ERF"/>
    <property type="match status" value="1"/>
</dbReference>